<dbReference type="OrthoDB" id="9800945at2"/>
<dbReference type="GO" id="GO:0016740">
    <property type="term" value="F:transferase activity"/>
    <property type="evidence" value="ECO:0007669"/>
    <property type="project" value="UniProtKB-KW"/>
</dbReference>
<feature type="domain" description="N-acetyltransferase" evidence="1">
    <location>
        <begin position="10"/>
        <end position="96"/>
    </location>
</feature>
<dbReference type="Pfam" id="PF14542">
    <property type="entry name" value="Acetyltransf_CG"/>
    <property type="match status" value="1"/>
</dbReference>
<organism evidence="2 3">
    <name type="scientific">Falsochrobactrum shanghaiense</name>
    <dbReference type="NCBI Taxonomy" id="2201899"/>
    <lineage>
        <taxon>Bacteria</taxon>
        <taxon>Pseudomonadati</taxon>
        <taxon>Pseudomonadota</taxon>
        <taxon>Alphaproteobacteria</taxon>
        <taxon>Hyphomicrobiales</taxon>
        <taxon>Brucellaceae</taxon>
        <taxon>Falsochrobactrum</taxon>
    </lineage>
</organism>
<dbReference type="PANTHER" id="PTHR31435:SF9">
    <property type="entry name" value="PROTEIN NATD1"/>
    <property type="match status" value="1"/>
</dbReference>
<dbReference type="AlphaFoldDB" id="A0A316J7G4"/>
<dbReference type="RefSeq" id="WP_109707552.1">
    <property type="nucleotide sequence ID" value="NZ_QGDB01000005.1"/>
</dbReference>
<dbReference type="PANTHER" id="PTHR31435">
    <property type="entry name" value="PROTEIN NATD1"/>
    <property type="match status" value="1"/>
</dbReference>
<dbReference type="CDD" id="cd04301">
    <property type="entry name" value="NAT_SF"/>
    <property type="match status" value="1"/>
</dbReference>
<dbReference type="EMBL" id="QGDB01000005">
    <property type="protein sequence ID" value="PWL17276.1"/>
    <property type="molecule type" value="Genomic_DNA"/>
</dbReference>
<dbReference type="PROSITE" id="PS51729">
    <property type="entry name" value="GNAT_YJDJ"/>
    <property type="match status" value="1"/>
</dbReference>
<evidence type="ECO:0000313" key="3">
    <source>
        <dbReference type="Proteomes" id="UP000245865"/>
    </source>
</evidence>
<accession>A0A316J7G4</accession>
<keyword evidence="2" id="KW-0808">Transferase</keyword>
<protein>
    <submittedName>
        <fullName evidence="2">GNAT family N-acetyltransferase</fullName>
    </submittedName>
</protein>
<dbReference type="SUPFAM" id="SSF55729">
    <property type="entry name" value="Acyl-CoA N-acyltransferases (Nat)"/>
    <property type="match status" value="1"/>
</dbReference>
<dbReference type="Proteomes" id="UP000245865">
    <property type="component" value="Unassembled WGS sequence"/>
</dbReference>
<proteinExistence type="predicted"/>
<evidence type="ECO:0000313" key="2">
    <source>
        <dbReference type="EMBL" id="PWL17276.1"/>
    </source>
</evidence>
<name>A0A316J7G4_9HYPH</name>
<reference evidence="2 3" key="1">
    <citation type="submission" date="2018-05" db="EMBL/GenBank/DDBJ databases">
        <title>Comparative genomic sequence analysis between strain HN4 and CCM 8460T (Falsochrobactrum ovis) will provide more evidence to prove that HN4 is a new species of Falsochrobactrum.</title>
        <authorList>
            <person name="Lyu W."/>
            <person name="Sun L."/>
            <person name="Yao L."/>
        </authorList>
    </citation>
    <scope>NUCLEOTIDE SEQUENCE [LARGE SCALE GENOMIC DNA]</scope>
    <source>
        <strain evidence="2 3">HN4</strain>
    </source>
</reference>
<dbReference type="InterPro" id="IPR016181">
    <property type="entry name" value="Acyl_CoA_acyltransferase"/>
</dbReference>
<dbReference type="InterPro" id="IPR031165">
    <property type="entry name" value="GNAT_YJDJ"/>
</dbReference>
<sequence>MDSAIPVKKQENSEGGRYVVALDGEEAEMTYTRLDPGLISVDHTFVPDSMRGKGIAQALAAYAIDDARKTGWKIIPRCTFMQAQFKRHHDWSDVLAIE</sequence>
<dbReference type="InterPro" id="IPR045057">
    <property type="entry name" value="Gcn5-rel_NAT"/>
</dbReference>
<gene>
    <name evidence="2" type="ORF">DKP76_13980</name>
</gene>
<evidence type="ECO:0000259" key="1">
    <source>
        <dbReference type="PROSITE" id="PS51729"/>
    </source>
</evidence>
<dbReference type="Gene3D" id="3.40.630.30">
    <property type="match status" value="1"/>
</dbReference>
<keyword evidence="3" id="KW-1185">Reference proteome</keyword>
<comment type="caution">
    <text evidence="2">The sequence shown here is derived from an EMBL/GenBank/DDBJ whole genome shotgun (WGS) entry which is preliminary data.</text>
</comment>